<name>A0A1J5P6B0_9ZZZZ</name>
<organism evidence="2">
    <name type="scientific">mine drainage metagenome</name>
    <dbReference type="NCBI Taxonomy" id="410659"/>
    <lineage>
        <taxon>unclassified sequences</taxon>
        <taxon>metagenomes</taxon>
        <taxon>ecological metagenomes</taxon>
    </lineage>
</organism>
<dbReference type="EMBL" id="MLJW01006160">
    <property type="protein sequence ID" value="OIQ67089.1"/>
    <property type="molecule type" value="Genomic_DNA"/>
</dbReference>
<feature type="region of interest" description="Disordered" evidence="1">
    <location>
        <begin position="129"/>
        <end position="152"/>
    </location>
</feature>
<accession>A0A1J5P6B0</accession>
<proteinExistence type="predicted"/>
<evidence type="ECO:0000313" key="2">
    <source>
        <dbReference type="EMBL" id="OIQ67089.1"/>
    </source>
</evidence>
<dbReference type="AlphaFoldDB" id="A0A1J5P6B0"/>
<gene>
    <name evidence="2" type="ORF">GALL_513360</name>
</gene>
<dbReference type="PROSITE" id="PS51257">
    <property type="entry name" value="PROKAR_LIPOPROTEIN"/>
    <property type="match status" value="1"/>
</dbReference>
<comment type="caution">
    <text evidence="2">The sequence shown here is derived from an EMBL/GenBank/DDBJ whole genome shotgun (WGS) entry which is preliminary data.</text>
</comment>
<reference evidence="2" key="1">
    <citation type="submission" date="2016-10" db="EMBL/GenBank/DDBJ databases">
        <title>Sequence of Gallionella enrichment culture.</title>
        <authorList>
            <person name="Poehlein A."/>
            <person name="Muehling M."/>
            <person name="Daniel R."/>
        </authorList>
    </citation>
    <scope>NUCLEOTIDE SEQUENCE</scope>
</reference>
<protein>
    <submittedName>
        <fullName evidence="2">Uncharacterized protein</fullName>
    </submittedName>
</protein>
<evidence type="ECO:0000256" key="1">
    <source>
        <dbReference type="SAM" id="MobiDB-lite"/>
    </source>
</evidence>
<sequence>MPGKIVMAFHVATSSCFNVASSVFSLFPLRWTPSRKPGARITSSTALPAAQASGLPPYVVPWVPGTSALANCSLARTAPSGKPPPIPLAEDITSGVIPDHSCANSLPVRPMPVCTSSMPRMMPYSSHTARRSRRNCMSAGRTPPSPCTGSTMMPQVAGPIAARTAFMLLNGTWSKPSTTGPKPSR</sequence>